<dbReference type="InterPro" id="IPR002110">
    <property type="entry name" value="Ankyrin_rpt"/>
</dbReference>
<keyword evidence="6" id="KW-0040">ANK repeat</keyword>
<dbReference type="GO" id="GO:0016779">
    <property type="term" value="F:nucleotidyltransferase activity"/>
    <property type="evidence" value="ECO:0007669"/>
    <property type="project" value="UniProtKB-KW"/>
</dbReference>
<dbReference type="PROSITE" id="PS51996">
    <property type="entry name" value="TR_MART"/>
    <property type="match status" value="1"/>
</dbReference>
<accession>A0A815GCZ5</accession>
<dbReference type="InterPro" id="IPR036770">
    <property type="entry name" value="Ankyrin_rpt-contain_sf"/>
</dbReference>
<dbReference type="OrthoDB" id="207120at2759"/>
<organism evidence="8 9">
    <name type="scientific">Rotaria sordida</name>
    <dbReference type="NCBI Taxonomy" id="392033"/>
    <lineage>
        <taxon>Eukaryota</taxon>
        <taxon>Metazoa</taxon>
        <taxon>Spiralia</taxon>
        <taxon>Gnathifera</taxon>
        <taxon>Rotifera</taxon>
        <taxon>Eurotatoria</taxon>
        <taxon>Bdelloidea</taxon>
        <taxon>Philodinida</taxon>
        <taxon>Philodinidae</taxon>
        <taxon>Rotaria</taxon>
    </lineage>
</organism>
<keyword evidence="7" id="KW-0521">NADP</keyword>
<evidence type="ECO:0000256" key="1">
    <source>
        <dbReference type="ARBA" id="ARBA00009558"/>
    </source>
</evidence>
<evidence type="ECO:0000256" key="6">
    <source>
        <dbReference type="PROSITE-ProRule" id="PRU00023"/>
    </source>
</evidence>
<dbReference type="AlphaFoldDB" id="A0A815GCZ5"/>
<evidence type="ECO:0000256" key="4">
    <source>
        <dbReference type="ARBA" id="ARBA00022695"/>
    </source>
</evidence>
<gene>
    <name evidence="8" type="ORF">RFH988_LOCUS31583</name>
</gene>
<keyword evidence="2 7" id="KW-0328">Glycosyltransferase</keyword>
<dbReference type="Proteomes" id="UP000663882">
    <property type="component" value="Unassembled WGS sequence"/>
</dbReference>
<dbReference type="Gene3D" id="3.90.176.10">
    <property type="entry name" value="Toxin ADP-ribosyltransferase, Chain A, domain 1"/>
    <property type="match status" value="1"/>
</dbReference>
<dbReference type="SMART" id="SM00248">
    <property type="entry name" value="ANK"/>
    <property type="match status" value="1"/>
</dbReference>
<comment type="caution">
    <text evidence="8">The sequence shown here is derived from an EMBL/GenBank/DDBJ whole genome shotgun (WGS) entry which is preliminary data.</text>
</comment>
<evidence type="ECO:0000313" key="9">
    <source>
        <dbReference type="Proteomes" id="UP000663882"/>
    </source>
</evidence>
<keyword evidence="7" id="KW-0520">NAD</keyword>
<evidence type="ECO:0000313" key="8">
    <source>
        <dbReference type="EMBL" id="CAF1337214.1"/>
    </source>
</evidence>
<protein>
    <recommendedName>
        <fullName evidence="7">NAD(P)(+)--arginine ADP-ribosyltransferase</fullName>
        <ecNumber evidence="7">2.4.2.31</ecNumber>
    </recommendedName>
    <alternativeName>
        <fullName evidence="7">Mono(ADP-ribosyl)transferase</fullName>
    </alternativeName>
</protein>
<dbReference type="InterPro" id="IPR000768">
    <property type="entry name" value="ART"/>
</dbReference>
<dbReference type="PROSITE" id="PS50297">
    <property type="entry name" value="ANK_REP_REGION"/>
    <property type="match status" value="1"/>
</dbReference>
<evidence type="ECO:0000256" key="3">
    <source>
        <dbReference type="ARBA" id="ARBA00022679"/>
    </source>
</evidence>
<comment type="catalytic activity">
    <reaction evidence="5 7">
        <text>L-arginyl-[protein] + NAD(+) = N(omega)-(ADP-D-ribosyl)-L-arginyl-[protein] + nicotinamide + H(+)</text>
        <dbReference type="Rhea" id="RHEA:19149"/>
        <dbReference type="Rhea" id="RHEA-COMP:10532"/>
        <dbReference type="Rhea" id="RHEA-COMP:15087"/>
        <dbReference type="ChEBI" id="CHEBI:15378"/>
        <dbReference type="ChEBI" id="CHEBI:17154"/>
        <dbReference type="ChEBI" id="CHEBI:29965"/>
        <dbReference type="ChEBI" id="CHEBI:57540"/>
        <dbReference type="ChEBI" id="CHEBI:142554"/>
        <dbReference type="EC" id="2.4.2.31"/>
    </reaction>
</comment>
<evidence type="ECO:0000256" key="7">
    <source>
        <dbReference type="RuleBase" id="RU361228"/>
    </source>
</evidence>
<evidence type="ECO:0000256" key="5">
    <source>
        <dbReference type="ARBA" id="ARBA00047597"/>
    </source>
</evidence>
<reference evidence="8" key="1">
    <citation type="submission" date="2021-02" db="EMBL/GenBank/DDBJ databases">
        <authorList>
            <person name="Nowell W R."/>
        </authorList>
    </citation>
    <scope>NUCLEOTIDE SEQUENCE</scope>
</reference>
<feature type="repeat" description="ANK" evidence="6">
    <location>
        <begin position="43"/>
        <end position="75"/>
    </location>
</feature>
<comment type="similarity">
    <text evidence="1 7">Belongs to the Arg-specific ADP-ribosyltransferase family.</text>
</comment>
<sequence>MASVTKSSNTSDFYYACRNGLIDKVREQLPTMSLEEIDQVQEIGSTALHAACYYGHTEIVKLLLDKGASRSIQNKHKCLPYDEVEKDEIKKLFVRQSATRFSDGSGHIDWMKCDTAAESLASDYRFRHSGFGWQNKNIDHRLKYIKNEMSHTEIERISTFIDQAKKDPITLLKAYTFESDFYKKLNKDLAARHFDQGTNFGLTYFIDFFYNNPAFKHLSYKGKVYRGMTMTQDDLKQYSVGGKIMSKAFMSTTKDPKIAKQFASKDLPDRKKQHGENVKLSAFCTYEIINDRTGLNIEEISEYRDEREVLVGPYTAFIIKAIREISSNYVEIDLQECEKIDYQDDDDDEFDDD</sequence>
<dbReference type="SUPFAM" id="SSF48403">
    <property type="entry name" value="Ankyrin repeat"/>
    <property type="match status" value="1"/>
</dbReference>
<dbReference type="Pfam" id="PF00023">
    <property type="entry name" value="Ank"/>
    <property type="match status" value="1"/>
</dbReference>
<dbReference type="SUPFAM" id="SSF56399">
    <property type="entry name" value="ADP-ribosylation"/>
    <property type="match status" value="1"/>
</dbReference>
<proteinExistence type="inferred from homology"/>
<dbReference type="Gene3D" id="1.25.40.20">
    <property type="entry name" value="Ankyrin repeat-containing domain"/>
    <property type="match status" value="1"/>
</dbReference>
<dbReference type="EMBL" id="CAJNOO010003437">
    <property type="protein sequence ID" value="CAF1337214.1"/>
    <property type="molecule type" value="Genomic_DNA"/>
</dbReference>
<name>A0A815GCZ5_9BILA</name>
<dbReference type="Pfam" id="PF01129">
    <property type="entry name" value="ART"/>
    <property type="match status" value="1"/>
</dbReference>
<dbReference type="PROSITE" id="PS50088">
    <property type="entry name" value="ANK_REPEAT"/>
    <property type="match status" value="1"/>
</dbReference>
<keyword evidence="3 7" id="KW-0808">Transferase</keyword>
<keyword evidence="4" id="KW-0548">Nucleotidyltransferase</keyword>
<dbReference type="EC" id="2.4.2.31" evidence="7"/>
<evidence type="ECO:0000256" key="2">
    <source>
        <dbReference type="ARBA" id="ARBA00022676"/>
    </source>
</evidence>
<dbReference type="GO" id="GO:0106274">
    <property type="term" value="F:NAD+-protein-arginine ADP-ribosyltransferase activity"/>
    <property type="evidence" value="ECO:0007669"/>
    <property type="project" value="UniProtKB-EC"/>
</dbReference>